<protein>
    <submittedName>
        <fullName evidence="2">Chitobiase</fullName>
    </submittedName>
</protein>
<dbReference type="Pfam" id="PF13290">
    <property type="entry name" value="CHB_HEX_C_1"/>
    <property type="match status" value="2"/>
</dbReference>
<dbReference type="EMBL" id="RQGP01000010">
    <property type="protein sequence ID" value="TGL93553.1"/>
    <property type="molecule type" value="Genomic_DNA"/>
</dbReference>
<sequence length="1131" mass="114908">MRIPKQTYLLSFLVLFTSNCVLFLPNGGGQTDFSLFGFLLGLVGGSPTSSQNLSPGTAVDLSGDGKPDGTLVDSDGDGVSDGINLTGGTTPNLILIDTNGDGIPDAVDSDGDGLPDYYISPNPPGFLTTGPGGTGNPVVIIVDGNGNPLGFDTDGDGTPNDTAIVTILSDTTPPTITSSLLTGTFSTTQTTTLTCSDNKAPGSIVYTLDASAPTFAPKNGTIIVKSSKAVSLSTEGSHTLQAICRDLAGNLSAPISIVYTIDTKIPALSIVSQSATAISASAGAISSSTATWRSDRSGSFTVREGSSCDSGTIATTGSVTANVDQGFVRSHTHFTGEGTKSYRICVTASNGLTGFVSVSLQRDDTAPVVTADPGAGSYGVATSVSLSCSDTGGSGCDQIAYAVQAGSSPTNPTIQGTTGTVSSGTLYTAAIAMTDGTVTYTKFVARDKAGNVSGVSSQNYTVDTQVATITVNTHTAAINGSSNVSVSWQSSKAGSYQIRLGGTSCSTGTALTNTGSNANVTGNAAATTDITSTIANSHFVEGDTSIRICVANLIGSFGSTTRSSNKDTTAPIVTMASPSGSGPFASGTQLQLSCSDTGGSGCDKIIYTLNGTEPAFDGSGAVTNGTVYSSPVALANGSNQVKYLARDLAGNLSTAGNQSFHVGPPNAPAFVEAQAGGTSAIVQWWPVTGATSYTVYYSTSPGVTTASNSFGPVTDPIATITGLTGGTLYYFRVVASNALASSAISMLEAGALTTATPPGTSATGIHVDISAGQGTNSSMDAPQAVLDYKNNKLLVVTQNGANGSKPSLFTCNMYGNNCSHTDISVGQGTESGRYPSAVLDPVNGKLLVVTSNAPNDGSRPSLFRCNLDGNNCLYTDLSAGQGNNSALSSIVPLIDHINGKLLVVTRNGANFLRTSLYRCNLDGSSCSLTDISVGQGYFTGGLISAVLDHTNGKLLVVTYNGTNNNKLSLFKCNLDGTNCSHTDISAGQGDNSGINPSAVLDPINGKLLVVTQNGANNYKPSLFRCNLDGTNCSHTDISAGQGGNSGSSPRVIIDKVNSKLLVVTQNGANNYKPSLFRCNLDGTNCSHTDISAGQGNYSGNLPSAVLDPISGKLLVVTQNGANSFKPSLFIW</sequence>
<dbReference type="Gene3D" id="2.60.40.10">
    <property type="entry name" value="Immunoglobulins"/>
    <property type="match status" value="1"/>
</dbReference>
<dbReference type="InterPro" id="IPR036116">
    <property type="entry name" value="FN3_sf"/>
</dbReference>
<dbReference type="PROSITE" id="PS50853">
    <property type="entry name" value="FN3"/>
    <property type="match status" value="1"/>
</dbReference>
<proteinExistence type="predicted"/>
<dbReference type="SUPFAM" id="SSF69304">
    <property type="entry name" value="Tricorn protease N-terminal domain"/>
    <property type="match status" value="1"/>
</dbReference>
<dbReference type="InterPro" id="IPR013783">
    <property type="entry name" value="Ig-like_fold"/>
</dbReference>
<evidence type="ECO:0000313" key="3">
    <source>
        <dbReference type="Proteomes" id="UP000298263"/>
    </source>
</evidence>
<dbReference type="GO" id="GO:0005509">
    <property type="term" value="F:calcium ion binding"/>
    <property type="evidence" value="ECO:0007669"/>
    <property type="project" value="InterPro"/>
</dbReference>
<evidence type="ECO:0000313" key="2">
    <source>
        <dbReference type="EMBL" id="TGL93553.1"/>
    </source>
</evidence>
<accession>A0A4Z1A0F8</accession>
<reference evidence="2" key="1">
    <citation type="journal article" date="2019" name="PLoS Negl. Trop. Dis.">
        <title>Revisiting the worldwide diversity of Leptospira species in the environment.</title>
        <authorList>
            <person name="Vincent A.T."/>
            <person name="Schiettekatte O."/>
            <person name="Bourhy P."/>
            <person name="Veyrier F.J."/>
            <person name="Picardeau M."/>
        </authorList>
    </citation>
    <scope>NUCLEOTIDE SEQUENCE [LARGE SCALE GENOMIC DNA]</scope>
    <source>
        <strain evidence="2">201702422</strain>
    </source>
</reference>
<evidence type="ECO:0000259" key="1">
    <source>
        <dbReference type="PROSITE" id="PS50853"/>
    </source>
</evidence>
<feature type="domain" description="Fibronectin type-III" evidence="1">
    <location>
        <begin position="664"/>
        <end position="759"/>
    </location>
</feature>
<dbReference type="Gene3D" id="4.10.1080.10">
    <property type="entry name" value="TSP type-3 repeat"/>
    <property type="match status" value="1"/>
</dbReference>
<dbReference type="InterPro" id="IPR059177">
    <property type="entry name" value="GH29D-like_dom"/>
</dbReference>
<comment type="caution">
    <text evidence="2">The sequence shown here is derived from an EMBL/GenBank/DDBJ whole genome shotgun (WGS) entry which is preliminary data.</text>
</comment>
<dbReference type="AlphaFoldDB" id="A0A4Z1A0F8"/>
<organism evidence="2 3">
    <name type="scientific">Leptospira congkakensis</name>
    <dbReference type="NCBI Taxonomy" id="2484932"/>
    <lineage>
        <taxon>Bacteria</taxon>
        <taxon>Pseudomonadati</taxon>
        <taxon>Spirochaetota</taxon>
        <taxon>Spirochaetia</taxon>
        <taxon>Leptospirales</taxon>
        <taxon>Leptospiraceae</taxon>
        <taxon>Leptospira</taxon>
    </lineage>
</organism>
<dbReference type="CDD" id="cd00063">
    <property type="entry name" value="FN3"/>
    <property type="match status" value="1"/>
</dbReference>
<dbReference type="InterPro" id="IPR003961">
    <property type="entry name" value="FN3_dom"/>
</dbReference>
<keyword evidence="3" id="KW-1185">Reference proteome</keyword>
<dbReference type="InterPro" id="IPR028974">
    <property type="entry name" value="TSP_type-3_rpt"/>
</dbReference>
<dbReference type="SMART" id="SM00060">
    <property type="entry name" value="FN3"/>
    <property type="match status" value="1"/>
</dbReference>
<dbReference type="RefSeq" id="WP_135588472.1">
    <property type="nucleotide sequence ID" value="NZ_RQGO01000019.1"/>
</dbReference>
<name>A0A4Z1A0F8_9LEPT</name>
<dbReference type="SUPFAM" id="SSF49265">
    <property type="entry name" value="Fibronectin type III"/>
    <property type="match status" value="1"/>
</dbReference>
<dbReference type="OrthoDB" id="343463at2"/>
<dbReference type="SUPFAM" id="SSF103647">
    <property type="entry name" value="TSP type-3 repeat"/>
    <property type="match status" value="1"/>
</dbReference>
<gene>
    <name evidence="2" type="ORF">EHQ69_03435</name>
</gene>
<dbReference type="Proteomes" id="UP000298263">
    <property type="component" value="Unassembled WGS sequence"/>
</dbReference>